<dbReference type="Proteomes" id="UP000316855">
    <property type="component" value="Chromosome"/>
</dbReference>
<dbReference type="AlphaFoldDB" id="A0A517VJI5"/>
<name>A0A517VJI5_9PLAN</name>
<dbReference type="KEGG" id="gax:Pan161_48400"/>
<reference evidence="1 2" key="1">
    <citation type="submission" date="2019-02" db="EMBL/GenBank/DDBJ databases">
        <title>Deep-cultivation of Planctomycetes and their phenomic and genomic characterization uncovers novel biology.</title>
        <authorList>
            <person name="Wiegand S."/>
            <person name="Jogler M."/>
            <person name="Boedeker C."/>
            <person name="Pinto D."/>
            <person name="Vollmers J."/>
            <person name="Rivas-Marin E."/>
            <person name="Kohn T."/>
            <person name="Peeters S.H."/>
            <person name="Heuer A."/>
            <person name="Rast P."/>
            <person name="Oberbeckmann S."/>
            <person name="Bunk B."/>
            <person name="Jeske O."/>
            <person name="Meyerdierks A."/>
            <person name="Storesund J.E."/>
            <person name="Kallscheuer N."/>
            <person name="Luecker S."/>
            <person name="Lage O.M."/>
            <person name="Pohl T."/>
            <person name="Merkel B.J."/>
            <person name="Hornburger P."/>
            <person name="Mueller R.-W."/>
            <person name="Bruemmer F."/>
            <person name="Labrenz M."/>
            <person name="Spormann A.M."/>
            <person name="Op den Camp H."/>
            <person name="Overmann J."/>
            <person name="Amann R."/>
            <person name="Jetten M.S.M."/>
            <person name="Mascher T."/>
            <person name="Medema M.H."/>
            <person name="Devos D.P."/>
            <person name="Kaster A.-K."/>
            <person name="Ovreas L."/>
            <person name="Rohde M."/>
            <person name="Galperin M.Y."/>
            <person name="Jogler C."/>
        </authorList>
    </citation>
    <scope>NUCLEOTIDE SEQUENCE [LARGE SCALE GENOMIC DNA]</scope>
    <source>
        <strain evidence="1 2">Pan161</strain>
    </source>
</reference>
<sequence>MQYLTIDTPLGEINFFVFGVTKAVSIHLDSIPLSPALPPGMSVAGCIGILLRVHCHEPIDNLIFECRLLEHKFTDHAIDCGEHLYAHSWENDRSILMIGTEDEECLNARLPENQQMYPESVGISEKGVSIELPELAKGSENTFQMIVAWNDLPEPIESSCWYAVDFKHSELLKKFNKKSSP</sequence>
<dbReference type="RefSeq" id="WP_145231160.1">
    <property type="nucleotide sequence ID" value="NZ_CP036343.1"/>
</dbReference>
<gene>
    <name evidence="1" type="ORF">Pan161_48400</name>
</gene>
<accession>A0A517VJI5</accession>
<protein>
    <submittedName>
        <fullName evidence="1">Uncharacterized protein</fullName>
    </submittedName>
</protein>
<evidence type="ECO:0000313" key="1">
    <source>
        <dbReference type="EMBL" id="QDT93165.1"/>
    </source>
</evidence>
<evidence type="ECO:0000313" key="2">
    <source>
        <dbReference type="Proteomes" id="UP000316855"/>
    </source>
</evidence>
<organism evidence="1 2">
    <name type="scientific">Gimesia algae</name>
    <dbReference type="NCBI Taxonomy" id="2527971"/>
    <lineage>
        <taxon>Bacteria</taxon>
        <taxon>Pseudomonadati</taxon>
        <taxon>Planctomycetota</taxon>
        <taxon>Planctomycetia</taxon>
        <taxon>Planctomycetales</taxon>
        <taxon>Planctomycetaceae</taxon>
        <taxon>Gimesia</taxon>
    </lineage>
</organism>
<keyword evidence="2" id="KW-1185">Reference proteome</keyword>
<dbReference type="OrthoDB" id="270141at2"/>
<proteinExistence type="predicted"/>
<dbReference type="EMBL" id="CP036343">
    <property type="protein sequence ID" value="QDT93165.1"/>
    <property type="molecule type" value="Genomic_DNA"/>
</dbReference>